<dbReference type="PRINTS" id="PR00473">
    <property type="entry name" value="GALCTOKINASE"/>
</dbReference>
<dbReference type="RefSeq" id="WP_249285932.1">
    <property type="nucleotide sequence ID" value="NZ_JACRSO010000006.1"/>
</dbReference>
<comment type="caution">
    <text evidence="8">The sequence shown here is derived from an EMBL/GenBank/DDBJ whole genome shotgun (WGS) entry which is preliminary data.</text>
</comment>
<organism evidence="8 9">
    <name type="scientific">Luoshenia tenuis</name>
    <dbReference type="NCBI Taxonomy" id="2763654"/>
    <lineage>
        <taxon>Bacteria</taxon>
        <taxon>Bacillati</taxon>
        <taxon>Bacillota</taxon>
        <taxon>Clostridia</taxon>
        <taxon>Christensenellales</taxon>
        <taxon>Christensenellaceae</taxon>
        <taxon>Luoshenia</taxon>
    </lineage>
</organism>
<dbReference type="Gene3D" id="3.30.70.890">
    <property type="entry name" value="GHMP kinase, C-terminal domain"/>
    <property type="match status" value="1"/>
</dbReference>
<dbReference type="GO" id="GO:0005524">
    <property type="term" value="F:ATP binding"/>
    <property type="evidence" value="ECO:0007669"/>
    <property type="project" value="UniProtKB-KW"/>
</dbReference>
<evidence type="ECO:0000256" key="2">
    <source>
        <dbReference type="ARBA" id="ARBA00022679"/>
    </source>
</evidence>
<dbReference type="GO" id="GO:0004335">
    <property type="term" value="F:galactokinase activity"/>
    <property type="evidence" value="ECO:0007669"/>
    <property type="project" value="InterPro"/>
</dbReference>
<dbReference type="EMBL" id="JACRSO010000006">
    <property type="protein sequence ID" value="MBC8530207.1"/>
    <property type="molecule type" value="Genomic_DNA"/>
</dbReference>
<keyword evidence="4" id="KW-0418">Kinase</keyword>
<dbReference type="InterPro" id="IPR006204">
    <property type="entry name" value="GHMP_kinase_N_dom"/>
</dbReference>
<dbReference type="Pfam" id="PF10509">
    <property type="entry name" value="GalKase_gal_bdg"/>
    <property type="match status" value="1"/>
</dbReference>
<evidence type="ECO:0000256" key="5">
    <source>
        <dbReference type="ARBA" id="ARBA00022840"/>
    </source>
</evidence>
<dbReference type="PANTHER" id="PTHR10457">
    <property type="entry name" value="MEVALONATE KINASE/GALACTOKINASE"/>
    <property type="match status" value="1"/>
</dbReference>
<sequence>MEYRKWMEYLSTSAGQDLLAQLYGSGHAAGALERYGQLMQRHVQRTGAPEIRLFSASGRTEVSGNHTDHNHGLVLAAGVTVDTLAVVSPRADRKINVVSEGFPEAFEISLDALEIDEKAFGTTQAILRGIARNLCDRGFTLGGFDATVASSVPVGSGLSSSAAFEVLIVEIMNQLFCSGKIDGIARAQIGQYAENVYFGKPSGLMDQMACSLASMSLIDFEDPQKPKVERIAYDLEKAGYALVVVATGGDHADLTDAYAAIPQDMKAAANFMGKDFLRQVAVEDFMAAIPQMREKIGERPILRALHFFDENARVLRQAQALREGDVQTFLSLVIASGQSSWRLLQNCVVPGRLEQGLPLALALSERYLRPVGGAWRVHGGGFAGTIQAFVPLDEVEGYIAAMSEVFGPHSCTRLGVRNLGAMELKAEA</sequence>
<dbReference type="InterPro" id="IPR020568">
    <property type="entry name" value="Ribosomal_Su5_D2-typ_SF"/>
</dbReference>
<dbReference type="AlphaFoldDB" id="A0A926HJT3"/>
<dbReference type="PIRSF" id="PIRSF000530">
    <property type="entry name" value="Galactokinase"/>
    <property type="match status" value="1"/>
</dbReference>
<keyword evidence="2" id="KW-0808">Transferase</keyword>
<dbReference type="InterPro" id="IPR019539">
    <property type="entry name" value="GalKase_N"/>
</dbReference>
<keyword evidence="5" id="KW-0067">ATP-binding</keyword>
<dbReference type="Proteomes" id="UP000654279">
    <property type="component" value="Unassembled WGS sequence"/>
</dbReference>
<dbReference type="InterPro" id="IPR000705">
    <property type="entry name" value="Galactokinase"/>
</dbReference>
<dbReference type="SUPFAM" id="SSF55060">
    <property type="entry name" value="GHMP Kinase, C-terminal domain"/>
    <property type="match status" value="1"/>
</dbReference>
<keyword evidence="3" id="KW-0547">Nucleotide-binding</keyword>
<proteinExistence type="inferred from homology"/>
<dbReference type="InterPro" id="IPR036554">
    <property type="entry name" value="GHMP_kinase_C_sf"/>
</dbReference>
<gene>
    <name evidence="8" type="ORF">H8699_12260</name>
</gene>
<protein>
    <submittedName>
        <fullName evidence="8">Galactokinase</fullName>
    </submittedName>
</protein>
<feature type="domain" description="GHMP kinase N-terminal" evidence="6">
    <location>
        <begin position="128"/>
        <end position="212"/>
    </location>
</feature>
<dbReference type="InterPro" id="IPR006203">
    <property type="entry name" value="GHMP_knse_ATP-bd_CS"/>
</dbReference>
<reference evidence="8" key="1">
    <citation type="submission" date="2020-08" db="EMBL/GenBank/DDBJ databases">
        <title>Genome public.</title>
        <authorList>
            <person name="Liu C."/>
            <person name="Sun Q."/>
        </authorList>
    </citation>
    <scope>NUCLEOTIDE SEQUENCE</scope>
    <source>
        <strain evidence="8">NSJ-44</strain>
    </source>
</reference>
<accession>A0A926HJT3</accession>
<comment type="similarity">
    <text evidence="1">Belongs to the GHMP kinase family. GalK subfamily.</text>
</comment>
<name>A0A926HJT3_9FIRM</name>
<dbReference type="Gene3D" id="3.30.230.10">
    <property type="match status" value="1"/>
</dbReference>
<dbReference type="InterPro" id="IPR014721">
    <property type="entry name" value="Ribsml_uS5_D2-typ_fold_subgr"/>
</dbReference>
<dbReference type="GO" id="GO:0005829">
    <property type="term" value="C:cytosol"/>
    <property type="evidence" value="ECO:0007669"/>
    <property type="project" value="TreeGrafter"/>
</dbReference>
<dbReference type="PROSITE" id="PS00627">
    <property type="entry name" value="GHMP_KINASES_ATP"/>
    <property type="match status" value="1"/>
</dbReference>
<keyword evidence="9" id="KW-1185">Reference proteome</keyword>
<evidence type="ECO:0000256" key="4">
    <source>
        <dbReference type="ARBA" id="ARBA00022777"/>
    </source>
</evidence>
<dbReference type="PRINTS" id="PR00959">
    <property type="entry name" value="MEVGALKINASE"/>
</dbReference>
<evidence type="ECO:0000259" key="7">
    <source>
        <dbReference type="Pfam" id="PF10509"/>
    </source>
</evidence>
<dbReference type="PANTHER" id="PTHR10457:SF7">
    <property type="entry name" value="GALACTOKINASE-RELATED"/>
    <property type="match status" value="1"/>
</dbReference>
<evidence type="ECO:0000313" key="8">
    <source>
        <dbReference type="EMBL" id="MBC8530207.1"/>
    </source>
</evidence>
<evidence type="ECO:0000313" key="9">
    <source>
        <dbReference type="Proteomes" id="UP000654279"/>
    </source>
</evidence>
<evidence type="ECO:0000259" key="6">
    <source>
        <dbReference type="Pfam" id="PF00288"/>
    </source>
</evidence>
<dbReference type="Pfam" id="PF00288">
    <property type="entry name" value="GHMP_kinases_N"/>
    <property type="match status" value="1"/>
</dbReference>
<dbReference type="InterPro" id="IPR006206">
    <property type="entry name" value="Mevalonate/galactokinase"/>
</dbReference>
<feature type="domain" description="Galactokinase N-terminal" evidence="7">
    <location>
        <begin position="41"/>
        <end position="89"/>
    </location>
</feature>
<dbReference type="SUPFAM" id="SSF54211">
    <property type="entry name" value="Ribosomal protein S5 domain 2-like"/>
    <property type="match status" value="1"/>
</dbReference>
<evidence type="ECO:0000256" key="1">
    <source>
        <dbReference type="ARBA" id="ARBA00006566"/>
    </source>
</evidence>
<dbReference type="GO" id="GO:0006012">
    <property type="term" value="P:galactose metabolic process"/>
    <property type="evidence" value="ECO:0007669"/>
    <property type="project" value="InterPro"/>
</dbReference>
<evidence type="ECO:0000256" key="3">
    <source>
        <dbReference type="ARBA" id="ARBA00022741"/>
    </source>
</evidence>